<accession>A0A1G7YDE5</accession>
<evidence type="ECO:0000313" key="2">
    <source>
        <dbReference type="Proteomes" id="UP000198923"/>
    </source>
</evidence>
<protein>
    <submittedName>
        <fullName evidence="1">Uncharacterized protein</fullName>
    </submittedName>
</protein>
<dbReference type="Proteomes" id="UP000198923">
    <property type="component" value="Unassembled WGS sequence"/>
</dbReference>
<evidence type="ECO:0000313" key="1">
    <source>
        <dbReference type="EMBL" id="SDG94365.1"/>
    </source>
</evidence>
<dbReference type="AlphaFoldDB" id="A0A1G7YDE5"/>
<reference evidence="1 2" key="1">
    <citation type="submission" date="2016-10" db="EMBL/GenBank/DDBJ databases">
        <authorList>
            <person name="de Groot N.N."/>
        </authorList>
    </citation>
    <scope>NUCLEOTIDE SEQUENCE [LARGE SCALE GENOMIC DNA]</scope>
    <source>
        <strain evidence="1 2">CPCC 201354</strain>
    </source>
</reference>
<dbReference type="EMBL" id="FNCN01000009">
    <property type="protein sequence ID" value="SDG94365.1"/>
    <property type="molecule type" value="Genomic_DNA"/>
</dbReference>
<proteinExistence type="predicted"/>
<name>A0A1G7YDE5_9ACTN</name>
<gene>
    <name evidence="1" type="ORF">SAMN05421505_109203</name>
</gene>
<dbReference type="STRING" id="504805.SAMN05421505_109203"/>
<keyword evidence="2" id="KW-1185">Reference proteome</keyword>
<organism evidence="1 2">
    <name type="scientific">Sinosporangium album</name>
    <dbReference type="NCBI Taxonomy" id="504805"/>
    <lineage>
        <taxon>Bacteria</taxon>
        <taxon>Bacillati</taxon>
        <taxon>Actinomycetota</taxon>
        <taxon>Actinomycetes</taxon>
        <taxon>Streptosporangiales</taxon>
        <taxon>Streptosporangiaceae</taxon>
        <taxon>Sinosporangium</taxon>
    </lineage>
</organism>
<sequence>MHCYLPERRKLLRRSRMNAVKIDISAEAVRATSSGTVGMRDVRPLRLDTHRPTDAYGILVRAASAPL</sequence>